<dbReference type="GO" id="GO:0031593">
    <property type="term" value="F:polyubiquitin modification-dependent protein binding"/>
    <property type="evidence" value="ECO:0007669"/>
    <property type="project" value="TreeGrafter"/>
</dbReference>
<evidence type="ECO:0000313" key="5">
    <source>
        <dbReference type="Proteomes" id="UP000266861"/>
    </source>
</evidence>
<name>A0A397JVU0_9GLOM</name>
<dbReference type="InterPro" id="IPR050168">
    <property type="entry name" value="AAA_ATPase_domain"/>
</dbReference>
<comment type="caution">
    <text evidence="4">The sequence shown here is derived from an EMBL/GenBank/DDBJ whole genome shotgun (WGS) entry which is preliminary data.</text>
</comment>
<dbReference type="Gene3D" id="1.10.8.60">
    <property type="match status" value="2"/>
</dbReference>
<dbReference type="PANTHER" id="PTHR23077">
    <property type="entry name" value="AAA-FAMILY ATPASE"/>
    <property type="match status" value="1"/>
</dbReference>
<dbReference type="InterPro" id="IPR003593">
    <property type="entry name" value="AAA+_ATPase"/>
</dbReference>
<dbReference type="GO" id="GO:0005634">
    <property type="term" value="C:nucleus"/>
    <property type="evidence" value="ECO:0007669"/>
    <property type="project" value="TreeGrafter"/>
</dbReference>
<dbReference type="FunFam" id="3.40.50.300:FF:000061">
    <property type="entry name" value="ATPase family, AAA domain-containing 2"/>
    <property type="match status" value="1"/>
</dbReference>
<keyword evidence="1" id="KW-0547">Nucleotide-binding</keyword>
<evidence type="ECO:0000256" key="2">
    <source>
        <dbReference type="ARBA" id="ARBA00022840"/>
    </source>
</evidence>
<evidence type="ECO:0000259" key="3">
    <source>
        <dbReference type="SMART" id="SM00382"/>
    </source>
</evidence>
<evidence type="ECO:0000256" key="1">
    <source>
        <dbReference type="ARBA" id="ARBA00022741"/>
    </source>
</evidence>
<dbReference type="InterPro" id="IPR003959">
    <property type="entry name" value="ATPase_AAA_core"/>
</dbReference>
<dbReference type="GO" id="GO:0034098">
    <property type="term" value="C:VCP-NPL4-UFD1 AAA ATPase complex"/>
    <property type="evidence" value="ECO:0007669"/>
    <property type="project" value="TreeGrafter"/>
</dbReference>
<keyword evidence="5" id="KW-1185">Reference proteome</keyword>
<dbReference type="GO" id="GO:0097352">
    <property type="term" value="P:autophagosome maturation"/>
    <property type="evidence" value="ECO:0007669"/>
    <property type="project" value="TreeGrafter"/>
</dbReference>
<dbReference type="InterPro" id="IPR027417">
    <property type="entry name" value="P-loop_NTPase"/>
</dbReference>
<dbReference type="GO" id="GO:0005524">
    <property type="term" value="F:ATP binding"/>
    <property type="evidence" value="ECO:0007669"/>
    <property type="project" value="UniProtKB-KW"/>
</dbReference>
<dbReference type="GO" id="GO:0030970">
    <property type="term" value="P:retrograde protein transport, ER to cytosol"/>
    <property type="evidence" value="ECO:0007669"/>
    <property type="project" value="TreeGrafter"/>
</dbReference>
<dbReference type="SUPFAM" id="SSF52540">
    <property type="entry name" value="P-loop containing nucleoside triphosphate hydrolases"/>
    <property type="match status" value="2"/>
</dbReference>
<dbReference type="GO" id="GO:0051228">
    <property type="term" value="P:mitotic spindle disassembly"/>
    <property type="evidence" value="ECO:0007669"/>
    <property type="project" value="TreeGrafter"/>
</dbReference>
<dbReference type="OrthoDB" id="5421at2759"/>
<protein>
    <recommendedName>
        <fullName evidence="3">AAA+ ATPase domain-containing protein</fullName>
    </recommendedName>
</protein>
<keyword evidence="2" id="KW-0067">ATP-binding</keyword>
<dbReference type="Pfam" id="PF17862">
    <property type="entry name" value="AAA_lid_3"/>
    <property type="match status" value="2"/>
</dbReference>
<dbReference type="InterPro" id="IPR041569">
    <property type="entry name" value="AAA_lid_3"/>
</dbReference>
<evidence type="ECO:0000313" key="4">
    <source>
        <dbReference type="EMBL" id="RHZ88530.1"/>
    </source>
</evidence>
<dbReference type="FunFam" id="3.40.50.300:FF:001440">
    <property type="entry name" value="ATPase, AAA family protein"/>
    <property type="match status" value="1"/>
</dbReference>
<dbReference type="FunFam" id="1.10.8.60:FF:000038">
    <property type="entry name" value="spermatogenesis-associated protein 5-like protein 1"/>
    <property type="match status" value="1"/>
</dbReference>
<dbReference type="Gene3D" id="3.40.50.300">
    <property type="entry name" value="P-loop containing nucleotide triphosphate hydrolases"/>
    <property type="match status" value="2"/>
</dbReference>
<dbReference type="PROSITE" id="PS00674">
    <property type="entry name" value="AAA"/>
    <property type="match status" value="2"/>
</dbReference>
<dbReference type="PANTHER" id="PTHR23077:SF194">
    <property type="entry name" value="ATPASE FAMILY GENE 2 PROTEIN HOMOLOG B"/>
    <property type="match status" value="1"/>
</dbReference>
<proteinExistence type="predicted"/>
<dbReference type="SMART" id="SM00382">
    <property type="entry name" value="AAA"/>
    <property type="match status" value="2"/>
</dbReference>
<gene>
    <name evidence="4" type="ORF">Glove_22g29</name>
</gene>
<accession>A0A397JVU0</accession>
<sequence length="753" mass="85099">MATFKLLPSISVDTGKAFCRLSKTNIKNQKLFEGQWVRLDSEQVSIFCRVWKANIPENIIQADNLILLRKNRSCSNIILYNNSYSLVPLKYPLQNAIEVTLRVRFKYLNNTENKKRKQFYDLGFVWNDSSENIRYQTIKSMLNNIIVCQGCIVFDEKRCLEIEILETFPLKQELLFTTGTNIANIIDYDKENQNDNIIKDLKEIDNLLQTLTLEENNFKSISGLEQAYQALYEVVSYPLLYPDLIKQMNIECPKGVLLYGPSGVGKTFLVNEIAKACNAKMISIHGSDVFGTYIGESEARLRNIFAQARSLTIKENYPVILFIDELDVLTPHRNDAQSHESRIVAQLLTLMDGIESRGRLVVVAATNRPNSIDLALRRPGRFDREVAIDIPTEQERYKILISKTSMMPLDEDVNLNLLASMTNGYVGADLISLCREAAMLAVSRKTKSSKLLSFITMKDFMNAMELISPSTQRGFQVKVEKTNWNDIGGLESVKKQLIQAVEWPLKYRDTFTRLGLKPPRGILLYGPPGCSKTTLVKVIATTSGAAFLSINGAELYSPFVGDSEKIIRSTFQRARSSTPSVIFFDEIDAIVGKRSFDKGNSNSFSGDSVQERVLSMLLNEMDGIEIVNNVLVVGATNRPDMLDDALLRPGRFDKLIYIPPPDLIARKEILKIHTSEMPLSDDVDLNVIAEQAEFYSGADLKNLCRESAMIALREMMNTTNVKMTDFQNALHVAKPSLTVEIIKSYQKFHKDNK</sequence>
<dbReference type="GO" id="GO:0005829">
    <property type="term" value="C:cytosol"/>
    <property type="evidence" value="ECO:0007669"/>
    <property type="project" value="TreeGrafter"/>
</dbReference>
<reference evidence="4 5" key="1">
    <citation type="submission" date="2018-08" db="EMBL/GenBank/DDBJ databases">
        <title>Genome and evolution of the arbuscular mycorrhizal fungus Diversispora epigaea (formerly Glomus versiforme) and its bacterial endosymbionts.</title>
        <authorList>
            <person name="Sun X."/>
            <person name="Fei Z."/>
            <person name="Harrison M."/>
        </authorList>
    </citation>
    <scope>NUCLEOTIDE SEQUENCE [LARGE SCALE GENOMIC DNA]</scope>
    <source>
        <strain evidence="4 5">IT104</strain>
    </source>
</reference>
<dbReference type="Proteomes" id="UP000266861">
    <property type="component" value="Unassembled WGS sequence"/>
</dbReference>
<dbReference type="CDD" id="cd19511">
    <property type="entry name" value="RecA-like_CDC48_r2-like"/>
    <property type="match status" value="1"/>
</dbReference>
<dbReference type="GO" id="GO:0016887">
    <property type="term" value="F:ATP hydrolysis activity"/>
    <property type="evidence" value="ECO:0007669"/>
    <property type="project" value="InterPro"/>
</dbReference>
<organism evidence="4 5">
    <name type="scientific">Diversispora epigaea</name>
    <dbReference type="NCBI Taxonomy" id="1348612"/>
    <lineage>
        <taxon>Eukaryota</taxon>
        <taxon>Fungi</taxon>
        <taxon>Fungi incertae sedis</taxon>
        <taxon>Mucoromycota</taxon>
        <taxon>Glomeromycotina</taxon>
        <taxon>Glomeromycetes</taxon>
        <taxon>Diversisporales</taxon>
        <taxon>Diversisporaceae</taxon>
        <taxon>Diversispora</taxon>
    </lineage>
</organism>
<dbReference type="InterPro" id="IPR003960">
    <property type="entry name" value="ATPase_AAA_CS"/>
</dbReference>
<dbReference type="Pfam" id="PF00004">
    <property type="entry name" value="AAA"/>
    <property type="match status" value="2"/>
</dbReference>
<dbReference type="EMBL" id="PQFF01000020">
    <property type="protein sequence ID" value="RHZ88530.1"/>
    <property type="molecule type" value="Genomic_DNA"/>
</dbReference>
<dbReference type="STRING" id="1348612.A0A397JVU0"/>
<dbReference type="AlphaFoldDB" id="A0A397JVU0"/>
<feature type="domain" description="AAA+ ATPase" evidence="3">
    <location>
        <begin position="518"/>
        <end position="662"/>
    </location>
</feature>
<feature type="domain" description="AAA+ ATPase" evidence="3">
    <location>
        <begin position="252"/>
        <end position="392"/>
    </location>
</feature>